<dbReference type="EMBL" id="MU393505">
    <property type="protein sequence ID" value="KAI4863381.1"/>
    <property type="molecule type" value="Genomic_DNA"/>
</dbReference>
<keyword evidence="2" id="KW-1185">Reference proteome</keyword>
<evidence type="ECO:0000313" key="1">
    <source>
        <dbReference type="EMBL" id="KAI4863381.1"/>
    </source>
</evidence>
<dbReference type="Proteomes" id="UP001497700">
    <property type="component" value="Unassembled WGS sequence"/>
</dbReference>
<organism evidence="1 2">
    <name type="scientific">Hypoxylon rubiginosum</name>
    <dbReference type="NCBI Taxonomy" id="110542"/>
    <lineage>
        <taxon>Eukaryota</taxon>
        <taxon>Fungi</taxon>
        <taxon>Dikarya</taxon>
        <taxon>Ascomycota</taxon>
        <taxon>Pezizomycotina</taxon>
        <taxon>Sordariomycetes</taxon>
        <taxon>Xylariomycetidae</taxon>
        <taxon>Xylariales</taxon>
        <taxon>Hypoxylaceae</taxon>
        <taxon>Hypoxylon</taxon>
    </lineage>
</organism>
<sequence>MPQRQAVVPLTLKRVAFANRQHQNDPSVTPNLEVFDPLRCYRKRHSTTELKSKFQAVQLGPDVNTFGYRSQACPGRYVAVAEIKFIMARLRRSDSGETKGDIC</sequence>
<gene>
    <name evidence="1" type="ORF">F4820DRAFT_427216</name>
</gene>
<comment type="caution">
    <text evidence="1">The sequence shown here is derived from an EMBL/GenBank/DDBJ whole genome shotgun (WGS) entry which is preliminary data.</text>
</comment>
<protein>
    <submittedName>
        <fullName evidence="1">Uncharacterized protein</fullName>
    </submittedName>
</protein>
<reference evidence="1 2" key="1">
    <citation type="journal article" date="2022" name="New Phytol.">
        <title>Ecological generalism drives hyperdiversity of secondary metabolite gene clusters in xylarialean endophytes.</title>
        <authorList>
            <person name="Franco M.E.E."/>
            <person name="Wisecaver J.H."/>
            <person name="Arnold A.E."/>
            <person name="Ju Y.M."/>
            <person name="Slot J.C."/>
            <person name="Ahrendt S."/>
            <person name="Moore L.P."/>
            <person name="Eastman K.E."/>
            <person name="Scott K."/>
            <person name="Konkel Z."/>
            <person name="Mondo S.J."/>
            <person name="Kuo A."/>
            <person name="Hayes R.D."/>
            <person name="Haridas S."/>
            <person name="Andreopoulos B."/>
            <person name="Riley R."/>
            <person name="LaButti K."/>
            <person name="Pangilinan J."/>
            <person name="Lipzen A."/>
            <person name="Amirebrahimi M."/>
            <person name="Yan J."/>
            <person name="Adam C."/>
            <person name="Keymanesh K."/>
            <person name="Ng V."/>
            <person name="Louie K."/>
            <person name="Northen T."/>
            <person name="Drula E."/>
            <person name="Henrissat B."/>
            <person name="Hsieh H.M."/>
            <person name="Youens-Clark K."/>
            <person name="Lutzoni F."/>
            <person name="Miadlikowska J."/>
            <person name="Eastwood D.C."/>
            <person name="Hamelin R.C."/>
            <person name="Grigoriev I.V."/>
            <person name="U'Ren J.M."/>
        </authorList>
    </citation>
    <scope>NUCLEOTIDE SEQUENCE [LARGE SCALE GENOMIC DNA]</scope>
    <source>
        <strain evidence="1 2">CBS 119005</strain>
    </source>
</reference>
<name>A0ACB9YWD3_9PEZI</name>
<accession>A0ACB9YWD3</accession>
<evidence type="ECO:0000313" key="2">
    <source>
        <dbReference type="Proteomes" id="UP001497700"/>
    </source>
</evidence>
<proteinExistence type="predicted"/>